<feature type="region of interest" description="Disordered" evidence="1">
    <location>
        <begin position="281"/>
        <end position="481"/>
    </location>
</feature>
<feature type="compositionally biased region" description="Pro residues" evidence="1">
    <location>
        <begin position="365"/>
        <end position="375"/>
    </location>
</feature>
<name>A0A2V3DUY9_9MICC</name>
<organism evidence="3 4">
    <name type="scientific">Arthrobacter psychrochitiniphilus</name>
    <dbReference type="NCBI Taxonomy" id="291045"/>
    <lineage>
        <taxon>Bacteria</taxon>
        <taxon>Bacillati</taxon>
        <taxon>Actinomycetota</taxon>
        <taxon>Actinomycetes</taxon>
        <taxon>Micrococcales</taxon>
        <taxon>Micrococcaceae</taxon>
        <taxon>Arthrobacter</taxon>
    </lineage>
</organism>
<dbReference type="Pfam" id="PF02720">
    <property type="entry name" value="DUF222"/>
    <property type="match status" value="1"/>
</dbReference>
<evidence type="ECO:0000313" key="4">
    <source>
        <dbReference type="Proteomes" id="UP000246303"/>
    </source>
</evidence>
<feature type="compositionally biased region" description="Gly residues" evidence="1">
    <location>
        <begin position="302"/>
        <end position="311"/>
    </location>
</feature>
<dbReference type="OrthoDB" id="4898965at2"/>
<proteinExistence type="predicted"/>
<comment type="caution">
    <text evidence="3">The sequence shown here is derived from an EMBL/GenBank/DDBJ whole genome shotgun (WGS) entry which is preliminary data.</text>
</comment>
<dbReference type="Proteomes" id="UP000246303">
    <property type="component" value="Unassembled WGS sequence"/>
</dbReference>
<evidence type="ECO:0000313" key="3">
    <source>
        <dbReference type="EMBL" id="PXA66207.1"/>
    </source>
</evidence>
<keyword evidence="4" id="KW-1185">Reference proteome</keyword>
<feature type="compositionally biased region" description="Low complexity" evidence="1">
    <location>
        <begin position="332"/>
        <end position="353"/>
    </location>
</feature>
<evidence type="ECO:0000256" key="1">
    <source>
        <dbReference type="SAM" id="MobiDB-lite"/>
    </source>
</evidence>
<dbReference type="AlphaFoldDB" id="A0A2V3DUY9"/>
<reference evidence="3 4" key="1">
    <citation type="submission" date="2018-05" db="EMBL/GenBank/DDBJ databases">
        <title>Genetic diversity of glacier-inhabiting Cryobacterium bacteria in China and description of Cryobacterium mengkeensis sp. nov. and Arthrobacter glacialis sp. nov.</title>
        <authorList>
            <person name="Liu Q."/>
            <person name="Xin Y.-H."/>
        </authorList>
    </citation>
    <scope>NUCLEOTIDE SEQUENCE [LARGE SCALE GENOMIC DNA]</scope>
    <source>
        <strain evidence="3 4">GP3</strain>
    </source>
</reference>
<evidence type="ECO:0000259" key="2">
    <source>
        <dbReference type="Pfam" id="PF02720"/>
    </source>
</evidence>
<dbReference type="EMBL" id="QHLZ01000003">
    <property type="protein sequence ID" value="PXA66207.1"/>
    <property type="molecule type" value="Genomic_DNA"/>
</dbReference>
<feature type="domain" description="DUF222" evidence="2">
    <location>
        <begin position="81"/>
        <end position="280"/>
    </location>
</feature>
<gene>
    <name evidence="3" type="ORF">CVS29_05750</name>
</gene>
<feature type="region of interest" description="Disordered" evidence="1">
    <location>
        <begin position="1"/>
        <end position="25"/>
    </location>
</feature>
<feature type="compositionally biased region" description="Polar residues" evidence="1">
    <location>
        <begin position="288"/>
        <end position="298"/>
    </location>
</feature>
<dbReference type="InterPro" id="IPR003870">
    <property type="entry name" value="DUF222"/>
</dbReference>
<sequence>MSVPTRNVCPMETTAKEPGYTGSPQDGRAVDGHVHHLLALAEALATSAAARTEPKAFVAAPLGVELASLTDNDVAAWSQTLEHLNRFLQGLIVHTSGELAERISAGRYQEVGARTPVDFLSSSLKLSRAEANNRLRLAQRFLPSTDPLTHVETEPSQQTLGSALFSGKVSIEQALVVSGFVDKASHLAKSGVVDAQDVSSLESTLSEHAEVEPPYFLRHLGIRALALLDPDGEKPSESQRLAKQGLSFHRPYKGWVRMDGYLTINQYEQTMACIDWATNPKRADNQSEESSQSPTENEATPGGSGAPGSGAPGSRADDSRAKGTGAQPPQETLLRTLLGDTGTGPSAPTTGPGWRRRLNPDEIPPRPPDAPPHASPPVHEGDSWFWIPGIPDPGPQPSPKQWPPPASHAAQETAENSGWSGPDLDDTDYLEEGGSADGSSAESTEPWPHLINGVSVPAPGSEDALPGLSPIDPDSTDPAVKDRRTRAQMLLDGMLHCLAMAAGTGKLPLNGGLKTQLYLSLTQDDLDCRKGAGSIDSPYSGQVPLALFNE</sequence>
<feature type="compositionally biased region" description="Pro residues" evidence="1">
    <location>
        <begin position="390"/>
        <end position="406"/>
    </location>
</feature>
<accession>A0A2V3DUY9</accession>
<protein>
    <recommendedName>
        <fullName evidence="2">DUF222 domain-containing protein</fullName>
    </recommendedName>
</protein>